<dbReference type="Pfam" id="PF10094">
    <property type="entry name" value="DUF2332"/>
    <property type="match status" value="1"/>
</dbReference>
<evidence type="ECO:0008006" key="3">
    <source>
        <dbReference type="Google" id="ProtNLM"/>
    </source>
</evidence>
<keyword evidence="2" id="KW-1185">Reference proteome</keyword>
<proteinExistence type="predicted"/>
<gene>
    <name evidence="1" type="ORF">ATN84_19620</name>
</gene>
<dbReference type="OrthoDB" id="7666987at2"/>
<accession>A0A135HQK4</accession>
<dbReference type="EMBL" id="LNTU01000038">
    <property type="protein sequence ID" value="KXF75469.1"/>
    <property type="molecule type" value="Genomic_DNA"/>
</dbReference>
<comment type="caution">
    <text evidence="1">The sequence shown here is derived from an EMBL/GenBank/DDBJ whole genome shotgun (WGS) entry which is preliminary data.</text>
</comment>
<name>A0A135HQK4_9HYPH</name>
<dbReference type="Proteomes" id="UP000070107">
    <property type="component" value="Unassembled WGS sequence"/>
</dbReference>
<evidence type="ECO:0000313" key="1">
    <source>
        <dbReference type="EMBL" id="KXF75469.1"/>
    </source>
</evidence>
<reference evidence="1 2" key="1">
    <citation type="submission" date="2015-11" db="EMBL/GenBank/DDBJ databases">
        <title>Draft genome sequence of Paramesorhizobium deserti A-3-E, a strain highly resistant to diverse beta-lactam antibiotics.</title>
        <authorList>
            <person name="Lv R."/>
            <person name="Yang X."/>
            <person name="Fang N."/>
            <person name="Guo J."/>
            <person name="Luo X."/>
            <person name="Peng F."/>
            <person name="Yang R."/>
            <person name="Cui Y."/>
            <person name="Fang C."/>
            <person name="Song Y."/>
        </authorList>
    </citation>
    <scope>NUCLEOTIDE SEQUENCE [LARGE SCALE GENOMIC DNA]</scope>
    <source>
        <strain evidence="1 2">A-3-E</strain>
    </source>
</reference>
<protein>
    <recommendedName>
        <fullName evidence="3">DUF2332 domain-containing protein</fullName>
    </recommendedName>
</protein>
<organism evidence="1 2">
    <name type="scientific">Paramesorhizobium deserti</name>
    <dbReference type="NCBI Taxonomy" id="1494590"/>
    <lineage>
        <taxon>Bacteria</taxon>
        <taxon>Pseudomonadati</taxon>
        <taxon>Pseudomonadota</taxon>
        <taxon>Alphaproteobacteria</taxon>
        <taxon>Hyphomicrobiales</taxon>
        <taxon>Phyllobacteriaceae</taxon>
        <taxon>Paramesorhizobium</taxon>
    </lineage>
</organism>
<dbReference type="AlphaFoldDB" id="A0A135HQK4"/>
<evidence type="ECO:0000313" key="2">
    <source>
        <dbReference type="Proteomes" id="UP000070107"/>
    </source>
</evidence>
<dbReference type="RefSeq" id="WP_068884673.1">
    <property type="nucleotide sequence ID" value="NZ_LNTU01000038.1"/>
</dbReference>
<dbReference type="InterPro" id="IPR011200">
    <property type="entry name" value="UCP012608"/>
</dbReference>
<sequence length="327" mass="36263">MSEQDAVELSARYARFAEEEARGRSSLYETLAQGVAEDRTAIGFLMTLPKEKQQPNLLFAAIRHLFGIPKDWPDFRRTLLAHSNMVRSVMLLRSTQTNEPARCAVLLPLLTHLPQPLALIEVGASAGLCLIPDLYGYNYGRGSIYPAKPQLNYPVFNCSLNQAAPIPTAMPQIIWRAGLDINPIDAADPSQCTWLETLVWPEQEDRLANLRAGLRIAAAQKLRLIKGDLIGNDLERLCQEAPADATLVIFHTAVLTYIANQAERDAFAARAMSLCQHWISNESPRVFPEISNRTRKAPAPGRFLLSDNGVPIAWTDPQGVALEWIDG</sequence>